<feature type="domain" description="Cation efflux protein cytoplasmic" evidence="12">
    <location>
        <begin position="222"/>
        <end position="294"/>
    </location>
</feature>
<keyword evidence="3" id="KW-0813">Transport</keyword>
<dbReference type="InterPro" id="IPR027470">
    <property type="entry name" value="Cation_efflux_CTD"/>
</dbReference>
<dbReference type="GO" id="GO:0005385">
    <property type="term" value="F:zinc ion transmembrane transporter activity"/>
    <property type="evidence" value="ECO:0007669"/>
    <property type="project" value="TreeGrafter"/>
</dbReference>
<dbReference type="GO" id="GO:0005886">
    <property type="term" value="C:plasma membrane"/>
    <property type="evidence" value="ECO:0007669"/>
    <property type="project" value="TreeGrafter"/>
</dbReference>
<feature type="transmembrane region" description="Helical" evidence="10">
    <location>
        <begin position="122"/>
        <end position="145"/>
    </location>
</feature>
<dbReference type="InterPro" id="IPR058533">
    <property type="entry name" value="Cation_efflux_TM"/>
</dbReference>
<keyword evidence="7" id="KW-0406">Ion transport</keyword>
<evidence type="ECO:0000256" key="10">
    <source>
        <dbReference type="SAM" id="Phobius"/>
    </source>
</evidence>
<keyword evidence="5" id="KW-0864">Zinc transport</keyword>
<sequence length="342" mass="36520">MSGPQENSHDHDHDHAGHASERRVAVAAGLTGLFMLAEIAGGLVSGSLALLADAGHMFVDFAGLALAFLAFRIAHRPANARNTYGYDRLQILVAYSNGLVLFGITAVIGFEAWARLRNPAPVLGGTMLAVAVGGLLVNVAAFFVLHGGDREDLNLRGALLHVMGDLLGSVAAIAAALVILWTGWTPIDPILSVLVCLLILANAWRLVRDAGHILLEGAPAGVETAEIAPTLRREVPAVADIHHVHVWAITPKRKAATLHAVIAEGQDGMAVIRALKAVLETRFGISHATVEIEHGRCADRVPDDHDHDHAEAHPHRAHDHTGHRRDPHHHHGHVHRMIGSPA</sequence>
<feature type="region of interest" description="Disordered" evidence="9">
    <location>
        <begin position="301"/>
        <end position="342"/>
    </location>
</feature>
<protein>
    <submittedName>
        <fullName evidence="13">Cation diffusion facilitator family transporter</fullName>
    </submittedName>
</protein>
<feature type="transmembrane region" description="Helical" evidence="10">
    <location>
        <begin position="190"/>
        <end position="207"/>
    </location>
</feature>
<keyword evidence="6 10" id="KW-1133">Transmembrane helix</keyword>
<keyword evidence="8 10" id="KW-0472">Membrane</keyword>
<evidence type="ECO:0000256" key="6">
    <source>
        <dbReference type="ARBA" id="ARBA00022989"/>
    </source>
</evidence>
<dbReference type="Pfam" id="PF16916">
    <property type="entry name" value="ZT_dimer"/>
    <property type="match status" value="1"/>
</dbReference>
<evidence type="ECO:0000259" key="12">
    <source>
        <dbReference type="Pfam" id="PF16916"/>
    </source>
</evidence>
<feature type="transmembrane region" description="Helical" evidence="10">
    <location>
        <begin position="92"/>
        <end position="110"/>
    </location>
</feature>
<feature type="compositionally biased region" description="Basic and acidic residues" evidence="9">
    <location>
        <begin position="301"/>
        <end position="314"/>
    </location>
</feature>
<evidence type="ECO:0000256" key="8">
    <source>
        <dbReference type="ARBA" id="ARBA00023136"/>
    </source>
</evidence>
<dbReference type="InterPro" id="IPR002524">
    <property type="entry name" value="Cation_efflux"/>
</dbReference>
<evidence type="ECO:0000256" key="3">
    <source>
        <dbReference type="ARBA" id="ARBA00022448"/>
    </source>
</evidence>
<evidence type="ECO:0000256" key="7">
    <source>
        <dbReference type="ARBA" id="ARBA00023065"/>
    </source>
</evidence>
<evidence type="ECO:0000313" key="13">
    <source>
        <dbReference type="EMBL" id="KAB0682697.1"/>
    </source>
</evidence>
<dbReference type="SUPFAM" id="SSF161111">
    <property type="entry name" value="Cation efflux protein transmembrane domain-like"/>
    <property type="match status" value="1"/>
</dbReference>
<evidence type="ECO:0000259" key="11">
    <source>
        <dbReference type="Pfam" id="PF01545"/>
    </source>
</evidence>
<dbReference type="AlphaFoldDB" id="A0A7V7TY79"/>
<dbReference type="InterPro" id="IPR036837">
    <property type="entry name" value="Cation_efflux_CTD_sf"/>
</dbReference>
<dbReference type="RefSeq" id="WP_150967668.1">
    <property type="nucleotide sequence ID" value="NZ_VZDO01000001.1"/>
</dbReference>
<organism evidence="13 14">
    <name type="scientific">Plantimonas leprariae</name>
    <dbReference type="NCBI Taxonomy" id="2615207"/>
    <lineage>
        <taxon>Bacteria</taxon>
        <taxon>Pseudomonadati</taxon>
        <taxon>Pseudomonadota</taxon>
        <taxon>Alphaproteobacteria</taxon>
        <taxon>Hyphomicrobiales</taxon>
        <taxon>Aurantimonadaceae</taxon>
        <taxon>Plantimonas</taxon>
    </lineage>
</organism>
<evidence type="ECO:0000256" key="2">
    <source>
        <dbReference type="ARBA" id="ARBA00008873"/>
    </source>
</evidence>
<keyword evidence="14" id="KW-1185">Reference proteome</keyword>
<evidence type="ECO:0000256" key="4">
    <source>
        <dbReference type="ARBA" id="ARBA00022692"/>
    </source>
</evidence>
<comment type="caution">
    <text evidence="13">The sequence shown here is derived from an EMBL/GenBank/DDBJ whole genome shotgun (WGS) entry which is preliminary data.</text>
</comment>
<reference evidence="13 14" key="1">
    <citation type="submission" date="2019-09" db="EMBL/GenBank/DDBJ databases">
        <title>YIM 132180 draft genome.</title>
        <authorList>
            <person name="Zhang K."/>
        </authorList>
    </citation>
    <scope>NUCLEOTIDE SEQUENCE [LARGE SCALE GENOMIC DNA]</scope>
    <source>
        <strain evidence="13 14">YIM 132180</strain>
    </source>
</reference>
<dbReference type="Proteomes" id="UP000432089">
    <property type="component" value="Unassembled WGS sequence"/>
</dbReference>
<comment type="similarity">
    <text evidence="2">Belongs to the cation diffusion facilitator (CDF) transporter (TC 2.A.4) family. SLC30A subfamily.</text>
</comment>
<dbReference type="PANTHER" id="PTHR11562">
    <property type="entry name" value="CATION EFFLUX PROTEIN/ ZINC TRANSPORTER"/>
    <property type="match status" value="1"/>
</dbReference>
<gene>
    <name evidence="13" type="ORF">F6X38_00990</name>
</gene>
<feature type="compositionally biased region" description="Basic residues" evidence="9">
    <location>
        <begin position="315"/>
        <end position="336"/>
    </location>
</feature>
<keyword evidence="5" id="KW-0862">Zinc</keyword>
<dbReference type="SUPFAM" id="SSF160240">
    <property type="entry name" value="Cation efflux protein cytoplasmic domain-like"/>
    <property type="match status" value="1"/>
</dbReference>
<evidence type="ECO:0000256" key="1">
    <source>
        <dbReference type="ARBA" id="ARBA00004141"/>
    </source>
</evidence>
<feature type="transmembrane region" description="Helical" evidence="10">
    <location>
        <begin position="24"/>
        <end position="44"/>
    </location>
</feature>
<comment type="subcellular location">
    <subcellularLocation>
        <location evidence="1">Membrane</location>
        <topology evidence="1">Multi-pass membrane protein</topology>
    </subcellularLocation>
</comment>
<feature type="transmembrane region" description="Helical" evidence="10">
    <location>
        <begin position="50"/>
        <end position="71"/>
    </location>
</feature>
<dbReference type="EMBL" id="VZDO01000001">
    <property type="protein sequence ID" value="KAB0682697.1"/>
    <property type="molecule type" value="Genomic_DNA"/>
</dbReference>
<name>A0A7V7TY79_9HYPH</name>
<dbReference type="InterPro" id="IPR050681">
    <property type="entry name" value="CDF/SLC30A"/>
</dbReference>
<dbReference type="NCBIfam" id="TIGR01297">
    <property type="entry name" value="CDF"/>
    <property type="match status" value="1"/>
</dbReference>
<dbReference type="InterPro" id="IPR027469">
    <property type="entry name" value="Cation_efflux_TMD_sf"/>
</dbReference>
<evidence type="ECO:0000256" key="5">
    <source>
        <dbReference type="ARBA" id="ARBA00022906"/>
    </source>
</evidence>
<feature type="domain" description="Cation efflux protein transmembrane" evidence="11">
    <location>
        <begin position="25"/>
        <end position="215"/>
    </location>
</feature>
<dbReference type="PANTHER" id="PTHR11562:SF17">
    <property type="entry name" value="RE54080P-RELATED"/>
    <property type="match status" value="1"/>
</dbReference>
<accession>A0A7V7TY79</accession>
<keyword evidence="4 10" id="KW-0812">Transmembrane</keyword>
<evidence type="ECO:0000256" key="9">
    <source>
        <dbReference type="SAM" id="MobiDB-lite"/>
    </source>
</evidence>
<dbReference type="Gene3D" id="1.20.1510.10">
    <property type="entry name" value="Cation efflux protein transmembrane domain"/>
    <property type="match status" value="1"/>
</dbReference>
<dbReference type="Pfam" id="PF01545">
    <property type="entry name" value="Cation_efflux"/>
    <property type="match status" value="1"/>
</dbReference>
<proteinExistence type="inferred from homology"/>
<feature type="transmembrane region" description="Helical" evidence="10">
    <location>
        <begin position="166"/>
        <end position="184"/>
    </location>
</feature>
<evidence type="ECO:0000313" key="14">
    <source>
        <dbReference type="Proteomes" id="UP000432089"/>
    </source>
</evidence>